<dbReference type="Pfam" id="PF25875">
    <property type="entry name" value="WHD_Rad26_CSB"/>
    <property type="match status" value="1"/>
</dbReference>
<sequence length="1009" mass="111658">MAGEAVSPTDSSERVSEESSSPSVPEVDDSVTPDSIGGLDGIGKQVSQWELEMEAEREVEEALEKQKKKERGIRGKKSSSSSDSKLRNLRSKFGLEPSPAATPSEEDSPGSSSSGSDLEIEDVAESKPVKKELFHGIPSAAENIPAATSSSSDTPHRVLLTGRSLVPGLGGVNRKRLKGSSTGSLSPSKRRRKALSRRQKGTLQLGLHGGEDTVEIKDGGEKRAVVSPADRRWPQFECPFAIWDKLFPFQKEGVKFLWNRWREGSGALLADEMGLGKTIQTTAFLISLHVSGILRSTLARSTHAGVGGDTSCGGVLIICPATLVQQWEQEILSWGGVDCGLRITGWTSGSTVEEKREAAEEMSECSGILVVSFEAYRRYCGDILFEYVWSVCVLDEAQKIRNPDSGITQRVKRMNTPHRIALSGSPIQNSLRELWSICDFVAPGRLGSLPTFEEELATPIERGTRPNASPTATTAAYRCAVVVRDLTMPLILRRLKADVQDILALPRKSEQVLFCHLAPEQFEVYCEVLSNVRCTTGSSIQRRYGHSRNERGKTTLPPESLFYLGILRRICNHPDMLLYPGVQADGGYGSEQRSGKLSVLLKILDKWVPQGHRVLIFSQTLGMLDILERKVDEKGWTCSRMDGSTPVKDRAHIVDDFNSPEGPQLMLLSTRVGGVGLNLTGADRIVIFDPDWNPMTDAQARERAWRIGQKNEVLIYRLIAMGTVEESMYKKQIFKHYLSQKILSDPRQRRKFLIDSVERQFPLDSDDQSGAEYWSGLEELFRTPPEPPGYVLTREQSYSVKGSPTPTPSPSEEGDTSEEPASNEDSGPSLEAQQLIGCIWDQDQIEEPQLDRSQVNEAQATRIADQALAAIRRSQDEVSNYPSHVPTWTGKTGQAGAMAQSMSLLADVTAEEEPEQRGEAMMPGAAKSSVSSTIESRIMDHLVRFLSSRSYYASSTSELLDAMDRYVPATHRKLFRHILQEMCCFQRSDRGQGIWSLREEYQPVDKKGS</sequence>
<keyword evidence="9" id="KW-0234">DNA repair</keyword>
<dbReference type="PANTHER" id="PTHR45629">
    <property type="entry name" value="SNF2/RAD54 FAMILY MEMBER"/>
    <property type="match status" value="1"/>
</dbReference>
<dbReference type="InterPro" id="IPR027417">
    <property type="entry name" value="P-loop_NTPase"/>
</dbReference>
<feature type="compositionally biased region" description="Basic residues" evidence="11">
    <location>
        <begin position="68"/>
        <end position="77"/>
    </location>
</feature>
<evidence type="ECO:0000313" key="14">
    <source>
        <dbReference type="EMBL" id="EER07761.1"/>
    </source>
</evidence>
<dbReference type="SMART" id="SM00490">
    <property type="entry name" value="HELICc"/>
    <property type="match status" value="1"/>
</dbReference>
<dbReference type="InterPro" id="IPR014001">
    <property type="entry name" value="Helicase_ATP-bd"/>
</dbReference>
<protein>
    <recommendedName>
        <fullName evidence="16">DNA repair and recombination protein RAD26</fullName>
    </recommendedName>
</protein>
<name>C5L6D4_PERM5</name>
<comment type="similarity">
    <text evidence="2">Belongs to the SNF2/RAD54 helicase family.</text>
</comment>
<dbReference type="RefSeq" id="XP_002775945.1">
    <property type="nucleotide sequence ID" value="XM_002775899.1"/>
</dbReference>
<evidence type="ECO:0000256" key="8">
    <source>
        <dbReference type="ARBA" id="ARBA00023125"/>
    </source>
</evidence>
<dbReference type="InterPro" id="IPR049730">
    <property type="entry name" value="SNF2/RAD54-like_C"/>
</dbReference>
<evidence type="ECO:0000256" key="7">
    <source>
        <dbReference type="ARBA" id="ARBA00022840"/>
    </source>
</evidence>
<feature type="region of interest" description="Disordered" evidence="11">
    <location>
        <begin position="162"/>
        <end position="201"/>
    </location>
</feature>
<evidence type="ECO:0000256" key="9">
    <source>
        <dbReference type="ARBA" id="ARBA00023204"/>
    </source>
</evidence>
<accession>C5L6D4</accession>
<dbReference type="Gene3D" id="3.40.50.300">
    <property type="entry name" value="P-loop containing nucleotide triphosphate hydrolases"/>
    <property type="match status" value="1"/>
</dbReference>
<evidence type="ECO:0000256" key="4">
    <source>
        <dbReference type="ARBA" id="ARBA00022763"/>
    </source>
</evidence>
<proteinExistence type="inferred from homology"/>
<feature type="domain" description="Helicase ATP-binding" evidence="12">
    <location>
        <begin position="258"/>
        <end position="444"/>
    </location>
</feature>
<dbReference type="CDD" id="cd18793">
    <property type="entry name" value="SF2_C_SNF"/>
    <property type="match status" value="1"/>
</dbReference>
<dbReference type="Proteomes" id="UP000007800">
    <property type="component" value="Unassembled WGS sequence"/>
</dbReference>
<dbReference type="GO" id="GO:0008094">
    <property type="term" value="F:ATP-dependent activity, acting on DNA"/>
    <property type="evidence" value="ECO:0007669"/>
    <property type="project" value="TreeGrafter"/>
</dbReference>
<evidence type="ECO:0000256" key="3">
    <source>
        <dbReference type="ARBA" id="ARBA00022741"/>
    </source>
</evidence>
<dbReference type="GO" id="GO:0005524">
    <property type="term" value="F:ATP binding"/>
    <property type="evidence" value="ECO:0007669"/>
    <property type="project" value="InterPro"/>
</dbReference>
<dbReference type="SUPFAM" id="SSF52540">
    <property type="entry name" value="P-loop containing nucleoside triphosphate hydrolases"/>
    <property type="match status" value="2"/>
</dbReference>
<dbReference type="OMA" id="NEFHQWW"/>
<evidence type="ECO:0000256" key="6">
    <source>
        <dbReference type="ARBA" id="ARBA00022806"/>
    </source>
</evidence>
<dbReference type="AlphaFoldDB" id="C5L6D4"/>
<keyword evidence="6" id="KW-0347">Helicase</keyword>
<dbReference type="GeneID" id="9042710"/>
<dbReference type="InterPro" id="IPR038718">
    <property type="entry name" value="SNF2-like_sf"/>
</dbReference>
<evidence type="ECO:0000256" key="5">
    <source>
        <dbReference type="ARBA" id="ARBA00022801"/>
    </source>
</evidence>
<dbReference type="InterPro" id="IPR050496">
    <property type="entry name" value="SNF2_RAD54_helicase_repair"/>
</dbReference>
<evidence type="ECO:0000259" key="13">
    <source>
        <dbReference type="PROSITE" id="PS51194"/>
    </source>
</evidence>
<dbReference type="SMART" id="SM00487">
    <property type="entry name" value="DEXDc"/>
    <property type="match status" value="1"/>
</dbReference>
<keyword evidence="15" id="KW-1185">Reference proteome</keyword>
<dbReference type="GO" id="GO:0006283">
    <property type="term" value="P:transcription-coupled nucleotide-excision repair"/>
    <property type="evidence" value="ECO:0007669"/>
    <property type="project" value="TreeGrafter"/>
</dbReference>
<dbReference type="PANTHER" id="PTHR45629:SF7">
    <property type="entry name" value="DNA EXCISION REPAIR PROTEIN ERCC-6-RELATED"/>
    <property type="match status" value="1"/>
</dbReference>
<feature type="compositionally biased region" description="Acidic residues" evidence="11">
    <location>
        <begin position="812"/>
        <end position="822"/>
    </location>
</feature>
<evidence type="ECO:0000313" key="15">
    <source>
        <dbReference type="Proteomes" id="UP000007800"/>
    </source>
</evidence>
<dbReference type="InterPro" id="IPR000330">
    <property type="entry name" value="SNF2_N"/>
</dbReference>
<evidence type="ECO:0008006" key="16">
    <source>
        <dbReference type="Google" id="ProtNLM"/>
    </source>
</evidence>
<organism evidence="15">
    <name type="scientific">Perkinsus marinus (strain ATCC 50983 / TXsc)</name>
    <dbReference type="NCBI Taxonomy" id="423536"/>
    <lineage>
        <taxon>Eukaryota</taxon>
        <taxon>Sar</taxon>
        <taxon>Alveolata</taxon>
        <taxon>Perkinsozoa</taxon>
        <taxon>Perkinsea</taxon>
        <taxon>Perkinsida</taxon>
        <taxon>Perkinsidae</taxon>
        <taxon>Perkinsus</taxon>
    </lineage>
</organism>
<dbReference type="OrthoDB" id="413460at2759"/>
<dbReference type="InterPro" id="IPR058951">
    <property type="entry name" value="WHD_Rad26_CSB-like"/>
</dbReference>
<keyword evidence="3" id="KW-0547">Nucleotide-binding</keyword>
<evidence type="ECO:0000256" key="10">
    <source>
        <dbReference type="ARBA" id="ARBA00023242"/>
    </source>
</evidence>
<feature type="region of interest" description="Disordered" evidence="11">
    <location>
        <begin position="784"/>
        <end position="829"/>
    </location>
</feature>
<dbReference type="CDD" id="cd22254">
    <property type="entry name" value="CSB_WHD"/>
    <property type="match status" value="1"/>
</dbReference>
<evidence type="ECO:0000256" key="1">
    <source>
        <dbReference type="ARBA" id="ARBA00004123"/>
    </source>
</evidence>
<keyword evidence="4" id="KW-0227">DNA damage</keyword>
<dbReference type="PROSITE" id="PS51194">
    <property type="entry name" value="HELICASE_CTER"/>
    <property type="match status" value="1"/>
</dbReference>
<reference evidence="14 15" key="1">
    <citation type="submission" date="2008-07" db="EMBL/GenBank/DDBJ databases">
        <authorList>
            <person name="El-Sayed N."/>
            <person name="Caler E."/>
            <person name="Inman J."/>
            <person name="Amedeo P."/>
            <person name="Hass B."/>
            <person name="Wortman J."/>
        </authorList>
    </citation>
    <scope>NUCLEOTIDE SEQUENCE [LARGE SCALE GENOMIC DNA]</scope>
    <source>
        <strain evidence="15">ATCC 50983 / TXsc</strain>
    </source>
</reference>
<comment type="subcellular location">
    <subcellularLocation>
        <location evidence="1">Nucleus</location>
    </subcellularLocation>
</comment>
<feature type="region of interest" description="Disordered" evidence="11">
    <location>
        <begin position="1"/>
        <end position="123"/>
    </location>
</feature>
<evidence type="ECO:0000256" key="11">
    <source>
        <dbReference type="SAM" id="MobiDB-lite"/>
    </source>
</evidence>
<keyword evidence="8" id="KW-0238">DNA-binding</keyword>
<feature type="domain" description="Helicase C-terminal" evidence="13">
    <location>
        <begin position="599"/>
        <end position="753"/>
    </location>
</feature>
<dbReference type="InterPro" id="IPR001650">
    <property type="entry name" value="Helicase_C-like"/>
</dbReference>
<dbReference type="Gene3D" id="3.40.50.10810">
    <property type="entry name" value="Tandem AAA-ATPase domain"/>
    <property type="match status" value="1"/>
</dbReference>
<keyword evidence="5" id="KW-0378">Hydrolase</keyword>
<keyword evidence="10" id="KW-0539">Nucleus</keyword>
<dbReference type="GO" id="GO:0005634">
    <property type="term" value="C:nucleus"/>
    <property type="evidence" value="ECO:0007669"/>
    <property type="project" value="TreeGrafter"/>
</dbReference>
<dbReference type="Pfam" id="PF00271">
    <property type="entry name" value="Helicase_C"/>
    <property type="match status" value="1"/>
</dbReference>
<dbReference type="Pfam" id="PF00176">
    <property type="entry name" value="SNF2-rel_dom"/>
    <property type="match status" value="1"/>
</dbReference>
<evidence type="ECO:0000256" key="2">
    <source>
        <dbReference type="ARBA" id="ARBA00007025"/>
    </source>
</evidence>
<dbReference type="InParanoid" id="C5L6D4"/>
<keyword evidence="7" id="KW-0067">ATP-binding</keyword>
<feature type="compositionally biased region" description="Basic and acidic residues" evidence="11">
    <location>
        <begin position="54"/>
        <end position="67"/>
    </location>
</feature>
<feature type="compositionally biased region" description="Basic residues" evidence="11">
    <location>
        <begin position="188"/>
        <end position="200"/>
    </location>
</feature>
<gene>
    <name evidence="14" type="ORF">Pmar_PMAR029052</name>
</gene>
<dbReference type="GO" id="GO:0016787">
    <property type="term" value="F:hydrolase activity"/>
    <property type="evidence" value="ECO:0007669"/>
    <property type="project" value="UniProtKB-KW"/>
</dbReference>
<dbReference type="PROSITE" id="PS51192">
    <property type="entry name" value="HELICASE_ATP_BIND_1"/>
    <property type="match status" value="1"/>
</dbReference>
<evidence type="ECO:0000259" key="12">
    <source>
        <dbReference type="PROSITE" id="PS51192"/>
    </source>
</evidence>
<dbReference type="EMBL" id="GG679756">
    <property type="protein sequence ID" value="EER07761.1"/>
    <property type="molecule type" value="Genomic_DNA"/>
</dbReference>